<feature type="transmembrane region" description="Helical" evidence="16">
    <location>
        <begin position="18"/>
        <end position="37"/>
    </location>
</feature>
<keyword evidence="8 16" id="KW-0472">Membrane</keyword>
<feature type="transmembrane region" description="Helical" evidence="16">
    <location>
        <begin position="193"/>
        <end position="212"/>
    </location>
</feature>
<keyword evidence="4 16" id="KW-0812">Transmembrane</keyword>
<proteinExistence type="inferred from homology"/>
<sequence length="406" mass="44046">MQNQGTGIFKYLRGDKGIWCIMMILSFLSILAVYSATGRMAYRYQDGHTAYYMLKHAGILAAAWITMFIVHRIKYTHFAKLSKLMIGPVILLLLYTLTVAAVNDASRWISIFGVTFQTSELAKVVLVVYLARVLTKYQPEIKDIHSFWKIVWAPLVVCGLIFSENFSTAALLMLTCVVLMMVGGVSGRYLGGLVGTGVLAMGLVFAVCLAVPEESLPGRLATWKSRIEGFASDSEEAYQVTQAKIAVAGGKIIGKGPGNSTQRNFLPHPYSDYIYALIIEEYGMAFAVVVLLLYLWFLRRGISIARRCQGSFGSYMVLGLTFMLTLQALVNMGVAVDLLPVTGQPLPFLSMGGTSLLFTALSVGIILSVSASVQAQERQADAAVATASLRRASLGQEVGAGGGLKD</sequence>
<gene>
    <name evidence="17" type="ORF">IAB08_01900</name>
</gene>
<evidence type="ECO:0000313" key="18">
    <source>
        <dbReference type="Proteomes" id="UP000823612"/>
    </source>
</evidence>
<dbReference type="GO" id="GO:0009252">
    <property type="term" value="P:peptidoglycan biosynthetic process"/>
    <property type="evidence" value="ECO:0007669"/>
    <property type="project" value="UniProtKB-KW"/>
</dbReference>
<evidence type="ECO:0000256" key="13">
    <source>
        <dbReference type="ARBA" id="ARBA00041418"/>
    </source>
</evidence>
<keyword evidence="3" id="KW-0808">Transferase</keyword>
<comment type="catalytic activity">
    <reaction evidence="15">
        <text>[GlcNAc-(1-&gt;4)-Mur2Ac(oyl-L-Ala-gamma-D-Glu-L-Lys-D-Ala-D-Ala)](n)-di-trans,octa-cis-undecaprenyl diphosphate + beta-D-GlcNAc-(1-&gt;4)-Mur2Ac(oyl-L-Ala-gamma-D-Glu-L-Lys-D-Ala-D-Ala)-di-trans,octa-cis-undecaprenyl diphosphate = [GlcNAc-(1-&gt;4)-Mur2Ac(oyl-L-Ala-gamma-D-Glu-L-Lys-D-Ala-D-Ala)](n+1)-di-trans,octa-cis-undecaprenyl diphosphate + di-trans,octa-cis-undecaprenyl diphosphate + H(+)</text>
        <dbReference type="Rhea" id="RHEA:23708"/>
        <dbReference type="Rhea" id="RHEA-COMP:9602"/>
        <dbReference type="Rhea" id="RHEA-COMP:9603"/>
        <dbReference type="ChEBI" id="CHEBI:15378"/>
        <dbReference type="ChEBI" id="CHEBI:58405"/>
        <dbReference type="ChEBI" id="CHEBI:60033"/>
        <dbReference type="ChEBI" id="CHEBI:78435"/>
        <dbReference type="EC" id="2.4.99.28"/>
    </reaction>
</comment>
<reference evidence="17" key="2">
    <citation type="journal article" date="2021" name="PeerJ">
        <title>Extensive microbial diversity within the chicken gut microbiome revealed by metagenomics and culture.</title>
        <authorList>
            <person name="Gilroy R."/>
            <person name="Ravi A."/>
            <person name="Getino M."/>
            <person name="Pursley I."/>
            <person name="Horton D.L."/>
            <person name="Alikhan N.F."/>
            <person name="Baker D."/>
            <person name="Gharbi K."/>
            <person name="Hall N."/>
            <person name="Watson M."/>
            <person name="Adriaenssens E.M."/>
            <person name="Foster-Nyarko E."/>
            <person name="Jarju S."/>
            <person name="Secka A."/>
            <person name="Antonio M."/>
            <person name="Oren A."/>
            <person name="Chaudhuri R.R."/>
            <person name="La Ragione R."/>
            <person name="Hildebrand F."/>
            <person name="Pallen M.J."/>
        </authorList>
    </citation>
    <scope>NUCLEOTIDE SEQUENCE</scope>
    <source>
        <strain evidence="17">2889</strain>
    </source>
</reference>
<evidence type="ECO:0000256" key="5">
    <source>
        <dbReference type="ARBA" id="ARBA00022960"/>
    </source>
</evidence>
<evidence type="ECO:0000256" key="10">
    <source>
        <dbReference type="ARBA" id="ARBA00033270"/>
    </source>
</evidence>
<feature type="transmembrane region" description="Helical" evidence="16">
    <location>
        <begin position="348"/>
        <end position="369"/>
    </location>
</feature>
<evidence type="ECO:0000256" key="4">
    <source>
        <dbReference type="ARBA" id="ARBA00022692"/>
    </source>
</evidence>
<evidence type="ECO:0000256" key="1">
    <source>
        <dbReference type="ARBA" id="ARBA00004141"/>
    </source>
</evidence>
<comment type="caution">
    <text evidence="17">The sequence shown here is derived from an EMBL/GenBank/DDBJ whole genome shotgun (WGS) entry which is preliminary data.</text>
</comment>
<evidence type="ECO:0000256" key="6">
    <source>
        <dbReference type="ARBA" id="ARBA00022984"/>
    </source>
</evidence>
<evidence type="ECO:0000256" key="3">
    <source>
        <dbReference type="ARBA" id="ARBA00022679"/>
    </source>
</evidence>
<dbReference type="PANTHER" id="PTHR30474:SF2">
    <property type="entry name" value="PEPTIDOGLYCAN GLYCOSYLTRANSFERASE FTSW-RELATED"/>
    <property type="match status" value="1"/>
</dbReference>
<evidence type="ECO:0000256" key="7">
    <source>
        <dbReference type="ARBA" id="ARBA00022989"/>
    </source>
</evidence>
<keyword evidence="2" id="KW-0328">Glycosyltransferase</keyword>
<evidence type="ECO:0000313" key="17">
    <source>
        <dbReference type="EMBL" id="MBO8432032.1"/>
    </source>
</evidence>
<feature type="transmembrane region" description="Helical" evidence="16">
    <location>
        <begin position="317"/>
        <end position="336"/>
    </location>
</feature>
<comment type="subcellular location">
    <subcellularLocation>
        <location evidence="1">Membrane</location>
        <topology evidence="1">Multi-pass membrane protein</topology>
    </subcellularLocation>
</comment>
<keyword evidence="6" id="KW-0573">Peptidoglycan synthesis</keyword>
<evidence type="ECO:0000256" key="2">
    <source>
        <dbReference type="ARBA" id="ARBA00022676"/>
    </source>
</evidence>
<reference evidence="17" key="1">
    <citation type="submission" date="2020-10" db="EMBL/GenBank/DDBJ databases">
        <authorList>
            <person name="Gilroy R."/>
        </authorList>
    </citation>
    <scope>NUCLEOTIDE SEQUENCE</scope>
    <source>
        <strain evidence="17">2889</strain>
    </source>
</reference>
<dbReference type="GO" id="GO:0005886">
    <property type="term" value="C:plasma membrane"/>
    <property type="evidence" value="ECO:0007669"/>
    <property type="project" value="TreeGrafter"/>
</dbReference>
<dbReference type="GO" id="GO:0008955">
    <property type="term" value="F:peptidoglycan glycosyltransferase activity"/>
    <property type="evidence" value="ECO:0007669"/>
    <property type="project" value="UniProtKB-EC"/>
</dbReference>
<protein>
    <recommendedName>
        <fullName evidence="12">Probable peptidoglycan glycosyltransferase FtsW</fullName>
        <ecNumber evidence="14">2.4.99.28</ecNumber>
    </recommendedName>
    <alternativeName>
        <fullName evidence="13">Cell division protein FtsW</fullName>
    </alternativeName>
    <alternativeName>
        <fullName evidence="10">Cell wall polymerase</fullName>
    </alternativeName>
    <alternativeName>
        <fullName evidence="9">Peptidoglycan polymerase</fullName>
    </alternativeName>
</protein>
<keyword evidence="7 16" id="KW-1133">Transmembrane helix</keyword>
<dbReference type="InterPro" id="IPR001182">
    <property type="entry name" value="FtsW/RodA"/>
</dbReference>
<dbReference type="AlphaFoldDB" id="A0A9D9DQ67"/>
<dbReference type="GO" id="GO:0015648">
    <property type="term" value="F:lipid-linked peptidoglycan transporter activity"/>
    <property type="evidence" value="ECO:0007669"/>
    <property type="project" value="TreeGrafter"/>
</dbReference>
<feature type="transmembrane region" description="Helical" evidence="16">
    <location>
        <begin position="49"/>
        <end position="70"/>
    </location>
</feature>
<feature type="transmembrane region" description="Helical" evidence="16">
    <location>
        <begin position="82"/>
        <end position="102"/>
    </location>
</feature>
<evidence type="ECO:0000256" key="9">
    <source>
        <dbReference type="ARBA" id="ARBA00032370"/>
    </source>
</evidence>
<feature type="transmembrane region" description="Helical" evidence="16">
    <location>
        <begin position="108"/>
        <end position="134"/>
    </location>
</feature>
<evidence type="ECO:0000256" key="8">
    <source>
        <dbReference type="ARBA" id="ARBA00023136"/>
    </source>
</evidence>
<evidence type="ECO:0000256" key="15">
    <source>
        <dbReference type="ARBA" id="ARBA00049902"/>
    </source>
</evidence>
<feature type="transmembrane region" description="Helical" evidence="16">
    <location>
        <begin position="273"/>
        <end position="297"/>
    </location>
</feature>
<dbReference type="EMBL" id="JADIMZ010000027">
    <property type="protein sequence ID" value="MBO8432032.1"/>
    <property type="molecule type" value="Genomic_DNA"/>
</dbReference>
<dbReference type="Proteomes" id="UP000823612">
    <property type="component" value="Unassembled WGS sequence"/>
</dbReference>
<feature type="transmembrane region" description="Helical" evidence="16">
    <location>
        <begin position="146"/>
        <end position="163"/>
    </location>
</feature>
<dbReference type="EC" id="2.4.99.28" evidence="14"/>
<evidence type="ECO:0000256" key="11">
    <source>
        <dbReference type="ARBA" id="ARBA00038053"/>
    </source>
</evidence>
<dbReference type="PANTHER" id="PTHR30474">
    <property type="entry name" value="CELL CYCLE PROTEIN"/>
    <property type="match status" value="1"/>
</dbReference>
<organism evidence="17 18">
    <name type="scientific">Candidatus Pullibacteroides excrementavium</name>
    <dbReference type="NCBI Taxonomy" id="2840905"/>
    <lineage>
        <taxon>Bacteria</taxon>
        <taxon>Pseudomonadati</taxon>
        <taxon>Bacteroidota</taxon>
        <taxon>Bacteroidia</taxon>
        <taxon>Bacteroidales</taxon>
        <taxon>Candidatus Pullibacteroides</taxon>
    </lineage>
</organism>
<accession>A0A9D9DQ67</accession>
<keyword evidence="5" id="KW-0133">Cell shape</keyword>
<name>A0A9D9DQ67_9BACT</name>
<dbReference type="GO" id="GO:0008360">
    <property type="term" value="P:regulation of cell shape"/>
    <property type="evidence" value="ECO:0007669"/>
    <property type="project" value="UniProtKB-KW"/>
</dbReference>
<feature type="transmembrane region" description="Helical" evidence="16">
    <location>
        <begin position="169"/>
        <end position="186"/>
    </location>
</feature>
<comment type="similarity">
    <text evidence="11">Belongs to the SEDS family. FtsW subfamily.</text>
</comment>
<dbReference type="GO" id="GO:0032153">
    <property type="term" value="C:cell division site"/>
    <property type="evidence" value="ECO:0007669"/>
    <property type="project" value="TreeGrafter"/>
</dbReference>
<evidence type="ECO:0000256" key="14">
    <source>
        <dbReference type="ARBA" id="ARBA00044770"/>
    </source>
</evidence>
<evidence type="ECO:0000256" key="16">
    <source>
        <dbReference type="SAM" id="Phobius"/>
    </source>
</evidence>
<dbReference type="GO" id="GO:0051301">
    <property type="term" value="P:cell division"/>
    <property type="evidence" value="ECO:0007669"/>
    <property type="project" value="InterPro"/>
</dbReference>
<dbReference type="Pfam" id="PF01098">
    <property type="entry name" value="FTSW_RODA_SPOVE"/>
    <property type="match status" value="1"/>
</dbReference>
<evidence type="ECO:0000256" key="12">
    <source>
        <dbReference type="ARBA" id="ARBA00041185"/>
    </source>
</evidence>